<dbReference type="Pfam" id="PF00385">
    <property type="entry name" value="Chromo"/>
    <property type="match status" value="1"/>
</dbReference>
<dbReference type="Proteomes" id="UP000076874">
    <property type="component" value="Unassembled WGS sequence"/>
</dbReference>
<evidence type="ECO:0000256" key="5">
    <source>
        <dbReference type="ARBA" id="ARBA00022722"/>
    </source>
</evidence>
<proteinExistence type="predicted"/>
<dbReference type="OrthoDB" id="5101518at2759"/>
<dbReference type="InterPro" id="IPR041373">
    <property type="entry name" value="RT_RNaseH"/>
</dbReference>
<dbReference type="InterPro" id="IPR043128">
    <property type="entry name" value="Rev_trsase/Diguanyl_cyclase"/>
</dbReference>
<organism evidence="13 14">
    <name type="scientific">Niveomyces insectorum RCEF 264</name>
    <dbReference type="NCBI Taxonomy" id="1081102"/>
    <lineage>
        <taxon>Eukaryota</taxon>
        <taxon>Fungi</taxon>
        <taxon>Dikarya</taxon>
        <taxon>Ascomycota</taxon>
        <taxon>Pezizomycotina</taxon>
        <taxon>Sordariomycetes</taxon>
        <taxon>Hypocreomycetidae</taxon>
        <taxon>Hypocreales</taxon>
        <taxon>Cordycipitaceae</taxon>
        <taxon>Niveomyces</taxon>
    </lineage>
</organism>
<evidence type="ECO:0000256" key="10">
    <source>
        <dbReference type="SAM" id="Coils"/>
    </source>
</evidence>
<evidence type="ECO:0000256" key="3">
    <source>
        <dbReference type="ARBA" id="ARBA00022679"/>
    </source>
</evidence>
<keyword evidence="14" id="KW-1185">Reference proteome</keyword>
<gene>
    <name evidence="13" type="ORF">SPI_03407</name>
</gene>
<dbReference type="GO" id="GO:0004519">
    <property type="term" value="F:endonuclease activity"/>
    <property type="evidence" value="ECO:0007669"/>
    <property type="project" value="UniProtKB-KW"/>
</dbReference>
<feature type="coiled-coil region" evidence="10">
    <location>
        <begin position="379"/>
        <end position="406"/>
    </location>
</feature>
<comment type="subcellular location">
    <subcellularLocation>
        <location evidence="1">Mitochondrion</location>
    </subcellularLocation>
</comment>
<dbReference type="Gene3D" id="3.30.420.10">
    <property type="entry name" value="Ribonuclease H-like superfamily/Ribonuclease H"/>
    <property type="match status" value="3"/>
</dbReference>
<protein>
    <submittedName>
        <fullName evidence="13">Ribonuclease H-like protein</fullName>
    </submittedName>
</protein>
<evidence type="ECO:0000313" key="13">
    <source>
        <dbReference type="EMBL" id="OAA63244.1"/>
    </source>
</evidence>
<dbReference type="InterPro" id="IPR043502">
    <property type="entry name" value="DNA/RNA_pol_sf"/>
</dbReference>
<keyword evidence="9" id="KW-0496">Mitochondrion</keyword>
<evidence type="ECO:0000256" key="9">
    <source>
        <dbReference type="ARBA" id="ARBA00023128"/>
    </source>
</evidence>
<dbReference type="CDD" id="cd09274">
    <property type="entry name" value="RNase_HI_RT_Ty3"/>
    <property type="match status" value="1"/>
</dbReference>
<evidence type="ECO:0000256" key="4">
    <source>
        <dbReference type="ARBA" id="ARBA00022695"/>
    </source>
</evidence>
<dbReference type="GO" id="GO:0003964">
    <property type="term" value="F:RNA-directed DNA polymerase activity"/>
    <property type="evidence" value="ECO:0007669"/>
    <property type="project" value="UniProtKB-KW"/>
</dbReference>
<keyword evidence="10" id="KW-0175">Coiled coil</keyword>
<dbReference type="SUPFAM" id="SSF56672">
    <property type="entry name" value="DNA/RNA polymerases"/>
    <property type="match status" value="1"/>
</dbReference>
<dbReference type="CDD" id="cd00024">
    <property type="entry name" value="CD_CSD"/>
    <property type="match status" value="1"/>
</dbReference>
<dbReference type="GO" id="GO:0016787">
    <property type="term" value="F:hydrolase activity"/>
    <property type="evidence" value="ECO:0007669"/>
    <property type="project" value="UniProtKB-KW"/>
</dbReference>
<evidence type="ECO:0000256" key="6">
    <source>
        <dbReference type="ARBA" id="ARBA00022759"/>
    </source>
</evidence>
<dbReference type="InterPro" id="IPR000953">
    <property type="entry name" value="Chromo/chromo_shadow_dom"/>
</dbReference>
<comment type="caution">
    <text evidence="13">The sequence shown here is derived from an EMBL/GenBank/DDBJ whole genome shotgun (WGS) entry which is preliminary data.</text>
</comment>
<reference evidence="13 14" key="1">
    <citation type="journal article" date="2016" name="Genome Biol. Evol.">
        <title>Divergent and convergent evolution of fungal pathogenicity.</title>
        <authorList>
            <person name="Shang Y."/>
            <person name="Xiao G."/>
            <person name="Zheng P."/>
            <person name="Cen K."/>
            <person name="Zhan S."/>
            <person name="Wang C."/>
        </authorList>
    </citation>
    <scope>NUCLEOTIDE SEQUENCE [LARGE SCALE GENOMIC DNA]</scope>
    <source>
        <strain evidence="13 14">RCEF 264</strain>
    </source>
</reference>
<dbReference type="Pfam" id="PF24626">
    <property type="entry name" value="SH3_Tf2-1"/>
    <property type="match status" value="1"/>
</dbReference>
<dbReference type="PANTHER" id="PTHR34072:SF52">
    <property type="entry name" value="RIBONUCLEASE H"/>
    <property type="match status" value="1"/>
</dbReference>
<name>A0A167W266_9HYPO</name>
<keyword evidence="7" id="KW-0378">Hydrolase</keyword>
<feature type="domain" description="Chromo" evidence="12">
    <location>
        <begin position="495"/>
        <end position="531"/>
    </location>
</feature>
<dbReference type="AlphaFoldDB" id="A0A167W266"/>
<keyword evidence="8" id="KW-0695">RNA-directed DNA polymerase</keyword>
<sequence>MIDDPPPPVPPSVPPPVPEVKYLGYCISPGKIGMDPEKLTKKDQAFEWKEPQQQAFDKLKELILQEPILRIPDPEKPFEVETDASEFALGGQLGQRDEEGRLHPVAFYSKNLNGPELNYQIHDKELMAIIEAFREWKHYLTGTKHPVKVYTDHKNLANFTTTKALNKRQTRWAEFLSEFNFTIIYRKGTENGRADALSRRRHEVSTVARDETRLIKEVHEAKAHGHQGVWKTYQRLRQHHQFKGTRAQVDILVIVDRLTKYSYFIPFVKNGDTLHFVYVFIRNIVANHGMPRELISDRDKLFTNHFWQALTARLGYLRCYVSYRQDDWVQLLPLAQFAYNSAYNESTKKTPMYANYGYTPTVYGEAREAKDAPAATKAAEQLKQLHEELKTDLQFIQQRITRYADKRRMKGPSFKKGDKVYLARKNIKTKRPSGKLDYEQIGPFRVKRKISDTNYKLSLPRSMQIHPIFHISLLEPAPSRAQLDKTTELEDEEEYEVEKILDHRGEGPQTEYLVKWKDSDNDENTLSHLTNAQGMLAQYHRLAKTPRRGARRGARR</sequence>
<dbReference type="SUPFAM" id="SSF54160">
    <property type="entry name" value="Chromo domain-like"/>
    <property type="match status" value="1"/>
</dbReference>
<accession>A0A167W266</accession>
<dbReference type="Gene3D" id="3.30.70.270">
    <property type="match status" value="1"/>
</dbReference>
<dbReference type="GO" id="GO:0003676">
    <property type="term" value="F:nucleic acid binding"/>
    <property type="evidence" value="ECO:0007669"/>
    <property type="project" value="InterPro"/>
</dbReference>
<keyword evidence="4" id="KW-0548">Nucleotidyltransferase</keyword>
<evidence type="ECO:0000256" key="1">
    <source>
        <dbReference type="ARBA" id="ARBA00004173"/>
    </source>
</evidence>
<dbReference type="Gene3D" id="2.40.50.40">
    <property type="match status" value="1"/>
</dbReference>
<dbReference type="InterPro" id="IPR023780">
    <property type="entry name" value="Chromo_domain"/>
</dbReference>
<feature type="compositionally biased region" description="Basic residues" evidence="11">
    <location>
        <begin position="541"/>
        <end position="556"/>
    </location>
</feature>
<dbReference type="SMART" id="SM00298">
    <property type="entry name" value="CHROMO"/>
    <property type="match status" value="1"/>
</dbReference>
<dbReference type="PROSITE" id="PS50013">
    <property type="entry name" value="CHROMO_2"/>
    <property type="match status" value="1"/>
</dbReference>
<dbReference type="STRING" id="1081102.A0A167W266"/>
<dbReference type="PANTHER" id="PTHR34072">
    <property type="entry name" value="ENZYMATIC POLYPROTEIN-RELATED"/>
    <property type="match status" value="1"/>
</dbReference>
<dbReference type="Pfam" id="PF17917">
    <property type="entry name" value="RT_RNaseH"/>
    <property type="match status" value="1"/>
</dbReference>
<dbReference type="GO" id="GO:0006338">
    <property type="term" value="P:chromatin remodeling"/>
    <property type="evidence" value="ECO:0007669"/>
    <property type="project" value="UniProtKB-ARBA"/>
</dbReference>
<feature type="region of interest" description="Disordered" evidence="11">
    <location>
        <begin position="537"/>
        <end position="556"/>
    </location>
</feature>
<dbReference type="EMBL" id="AZHD01000005">
    <property type="protein sequence ID" value="OAA63244.1"/>
    <property type="molecule type" value="Genomic_DNA"/>
</dbReference>
<evidence type="ECO:0000256" key="8">
    <source>
        <dbReference type="ARBA" id="ARBA00022918"/>
    </source>
</evidence>
<dbReference type="InterPro" id="IPR016197">
    <property type="entry name" value="Chromo-like_dom_sf"/>
</dbReference>
<evidence type="ECO:0000256" key="7">
    <source>
        <dbReference type="ARBA" id="ARBA00022801"/>
    </source>
</evidence>
<evidence type="ECO:0000256" key="11">
    <source>
        <dbReference type="SAM" id="MobiDB-lite"/>
    </source>
</evidence>
<keyword evidence="3" id="KW-0808">Transferase</keyword>
<dbReference type="SUPFAM" id="SSF53098">
    <property type="entry name" value="Ribonuclease H-like"/>
    <property type="match status" value="1"/>
</dbReference>
<evidence type="ECO:0000259" key="12">
    <source>
        <dbReference type="PROSITE" id="PS50013"/>
    </source>
</evidence>
<comment type="subunit">
    <text evidence="2">Component of the NuA4 histone acetyltransferase complex.</text>
</comment>
<dbReference type="InterPro" id="IPR012337">
    <property type="entry name" value="RNaseH-like_sf"/>
</dbReference>
<dbReference type="InterPro" id="IPR036397">
    <property type="entry name" value="RNaseH_sf"/>
</dbReference>
<keyword evidence="6" id="KW-0255">Endonuclease</keyword>
<dbReference type="InterPro" id="IPR056924">
    <property type="entry name" value="SH3_Tf2-1"/>
</dbReference>
<dbReference type="GO" id="GO:0005739">
    <property type="term" value="C:mitochondrion"/>
    <property type="evidence" value="ECO:0007669"/>
    <property type="project" value="UniProtKB-SubCell"/>
</dbReference>
<evidence type="ECO:0000256" key="2">
    <source>
        <dbReference type="ARBA" id="ARBA00011353"/>
    </source>
</evidence>
<keyword evidence="5" id="KW-0540">Nuclease</keyword>
<evidence type="ECO:0000313" key="14">
    <source>
        <dbReference type="Proteomes" id="UP000076874"/>
    </source>
</evidence>